<organism evidence="2 3">
    <name type="scientific">Mycena pura</name>
    <dbReference type="NCBI Taxonomy" id="153505"/>
    <lineage>
        <taxon>Eukaryota</taxon>
        <taxon>Fungi</taxon>
        <taxon>Dikarya</taxon>
        <taxon>Basidiomycota</taxon>
        <taxon>Agaricomycotina</taxon>
        <taxon>Agaricomycetes</taxon>
        <taxon>Agaricomycetidae</taxon>
        <taxon>Agaricales</taxon>
        <taxon>Marasmiineae</taxon>
        <taxon>Mycenaceae</taxon>
        <taxon>Mycena</taxon>
    </lineage>
</organism>
<dbReference type="AlphaFoldDB" id="A0AAD6Y5F8"/>
<dbReference type="InterPro" id="IPR001810">
    <property type="entry name" value="F-box_dom"/>
</dbReference>
<feature type="non-terminal residue" evidence="2">
    <location>
        <position position="1"/>
    </location>
</feature>
<name>A0AAD6Y5F8_9AGAR</name>
<feature type="domain" description="F-box" evidence="1">
    <location>
        <begin position="37"/>
        <end position="89"/>
    </location>
</feature>
<dbReference type="Pfam" id="PF12937">
    <property type="entry name" value="F-box-like"/>
    <property type="match status" value="1"/>
</dbReference>
<comment type="caution">
    <text evidence="2">The sequence shown here is derived from an EMBL/GenBank/DDBJ whole genome shotgun (WGS) entry which is preliminary data.</text>
</comment>
<evidence type="ECO:0000313" key="2">
    <source>
        <dbReference type="EMBL" id="KAJ7192344.1"/>
    </source>
</evidence>
<dbReference type="Gene3D" id="1.20.1280.50">
    <property type="match status" value="1"/>
</dbReference>
<protein>
    <recommendedName>
        <fullName evidence="1">F-box domain-containing protein</fullName>
    </recommendedName>
</protein>
<dbReference type="EMBL" id="JARJCW010000121">
    <property type="protein sequence ID" value="KAJ7192344.1"/>
    <property type="molecule type" value="Genomic_DNA"/>
</dbReference>
<reference evidence="2" key="1">
    <citation type="submission" date="2023-03" db="EMBL/GenBank/DDBJ databases">
        <title>Massive genome expansion in bonnet fungi (Mycena s.s.) driven by repeated elements and novel gene families across ecological guilds.</title>
        <authorList>
            <consortium name="Lawrence Berkeley National Laboratory"/>
            <person name="Harder C.B."/>
            <person name="Miyauchi S."/>
            <person name="Viragh M."/>
            <person name="Kuo A."/>
            <person name="Thoen E."/>
            <person name="Andreopoulos B."/>
            <person name="Lu D."/>
            <person name="Skrede I."/>
            <person name="Drula E."/>
            <person name="Henrissat B."/>
            <person name="Morin E."/>
            <person name="Kohler A."/>
            <person name="Barry K."/>
            <person name="LaButti K."/>
            <person name="Morin E."/>
            <person name="Salamov A."/>
            <person name="Lipzen A."/>
            <person name="Mereny Z."/>
            <person name="Hegedus B."/>
            <person name="Baldrian P."/>
            <person name="Stursova M."/>
            <person name="Weitz H."/>
            <person name="Taylor A."/>
            <person name="Grigoriev I.V."/>
            <person name="Nagy L.G."/>
            <person name="Martin F."/>
            <person name="Kauserud H."/>
        </authorList>
    </citation>
    <scope>NUCLEOTIDE SEQUENCE</scope>
    <source>
        <strain evidence="2">9144</strain>
    </source>
</reference>
<dbReference type="Proteomes" id="UP001219525">
    <property type="component" value="Unassembled WGS sequence"/>
</dbReference>
<evidence type="ECO:0000259" key="1">
    <source>
        <dbReference type="Pfam" id="PF12937"/>
    </source>
</evidence>
<proteinExistence type="predicted"/>
<accession>A0AAD6Y5F8</accession>
<keyword evidence="3" id="KW-1185">Reference proteome</keyword>
<sequence length="89" mass="10226">LEVEKARFETYSMHYMSALAKQQTELEMQLKGAVYSILTLPVEITARIFVECLPAGNHCKGLSSRHAPLLLMRVCRRWRDIAVSSCELW</sequence>
<evidence type="ECO:0000313" key="3">
    <source>
        <dbReference type="Proteomes" id="UP001219525"/>
    </source>
</evidence>
<gene>
    <name evidence="2" type="ORF">GGX14DRAFT_300193</name>
</gene>
<feature type="non-terminal residue" evidence="2">
    <location>
        <position position="89"/>
    </location>
</feature>